<accession>A0A914C6T7</accession>
<evidence type="ECO:0000313" key="2">
    <source>
        <dbReference type="Proteomes" id="UP000887540"/>
    </source>
</evidence>
<evidence type="ECO:0000313" key="3">
    <source>
        <dbReference type="WBParaSite" id="ACRNAN_Path_421.g1601.t1"/>
    </source>
</evidence>
<sequence>MILVVIGLVYLLGIVMGNNSMHEEESPGVATEYEYDASHFNPEMFNDHLAAKRNYQYIWRNLHMRMPVYSPHYQSNKRAAFVRTRGTNLYRLGK</sequence>
<dbReference type="Proteomes" id="UP000887540">
    <property type="component" value="Unplaced"/>
</dbReference>
<reference evidence="3" key="1">
    <citation type="submission" date="2022-11" db="UniProtKB">
        <authorList>
            <consortium name="WormBaseParasite"/>
        </authorList>
    </citation>
    <scope>IDENTIFICATION</scope>
</reference>
<organism evidence="2 3">
    <name type="scientific">Acrobeloides nanus</name>
    <dbReference type="NCBI Taxonomy" id="290746"/>
    <lineage>
        <taxon>Eukaryota</taxon>
        <taxon>Metazoa</taxon>
        <taxon>Ecdysozoa</taxon>
        <taxon>Nematoda</taxon>
        <taxon>Chromadorea</taxon>
        <taxon>Rhabditida</taxon>
        <taxon>Tylenchina</taxon>
        <taxon>Cephalobomorpha</taxon>
        <taxon>Cephaloboidea</taxon>
        <taxon>Cephalobidae</taxon>
        <taxon>Acrobeloides</taxon>
    </lineage>
</organism>
<evidence type="ECO:0000256" key="1">
    <source>
        <dbReference type="SAM" id="SignalP"/>
    </source>
</evidence>
<keyword evidence="2" id="KW-1185">Reference proteome</keyword>
<feature type="chain" id="PRO_5038001251" evidence="1">
    <location>
        <begin position="18"/>
        <end position="94"/>
    </location>
</feature>
<protein>
    <submittedName>
        <fullName evidence="3">Uncharacterized protein</fullName>
    </submittedName>
</protein>
<keyword evidence="1" id="KW-0732">Signal</keyword>
<feature type="signal peptide" evidence="1">
    <location>
        <begin position="1"/>
        <end position="17"/>
    </location>
</feature>
<dbReference type="AlphaFoldDB" id="A0A914C6T7"/>
<dbReference type="WBParaSite" id="ACRNAN_Path_421.g1601.t1">
    <property type="protein sequence ID" value="ACRNAN_Path_421.g1601.t1"/>
    <property type="gene ID" value="ACRNAN_Path_421.g1601"/>
</dbReference>
<proteinExistence type="predicted"/>
<name>A0A914C6T7_9BILA</name>